<evidence type="ECO:0000256" key="2">
    <source>
        <dbReference type="ARBA" id="ARBA00023125"/>
    </source>
</evidence>
<feature type="coiled-coil region" evidence="5">
    <location>
        <begin position="366"/>
        <end position="421"/>
    </location>
</feature>
<protein>
    <submittedName>
        <fullName evidence="8">Transcription factor bhlh</fullName>
    </submittedName>
</protein>
<keyword evidence="2" id="KW-0238">DNA-binding</keyword>
<evidence type="ECO:0000313" key="9">
    <source>
        <dbReference type="Proteomes" id="UP000554482"/>
    </source>
</evidence>
<feature type="region of interest" description="Disordered" evidence="6">
    <location>
        <begin position="487"/>
        <end position="528"/>
    </location>
</feature>
<dbReference type="PROSITE" id="PS50888">
    <property type="entry name" value="BHLH"/>
    <property type="match status" value="1"/>
</dbReference>
<dbReference type="GO" id="GO:0003677">
    <property type="term" value="F:DNA binding"/>
    <property type="evidence" value="ECO:0007669"/>
    <property type="project" value="UniProtKB-KW"/>
</dbReference>
<keyword evidence="4" id="KW-0539">Nucleus</keyword>
<dbReference type="EMBL" id="JABWDY010024931">
    <property type="protein sequence ID" value="KAF5189851.1"/>
    <property type="molecule type" value="Genomic_DNA"/>
</dbReference>
<keyword evidence="5" id="KW-0175">Coiled coil</keyword>
<evidence type="ECO:0000256" key="5">
    <source>
        <dbReference type="SAM" id="Coils"/>
    </source>
</evidence>
<dbReference type="InterPro" id="IPR036638">
    <property type="entry name" value="HLH_DNA-bd_sf"/>
</dbReference>
<dbReference type="Proteomes" id="UP000554482">
    <property type="component" value="Unassembled WGS sequence"/>
</dbReference>
<proteinExistence type="predicted"/>
<accession>A0A7J6VYB7</accession>
<evidence type="ECO:0000256" key="4">
    <source>
        <dbReference type="ARBA" id="ARBA00023242"/>
    </source>
</evidence>
<dbReference type="Gene3D" id="4.10.280.10">
    <property type="entry name" value="Helix-loop-helix DNA-binding domain"/>
    <property type="match status" value="1"/>
</dbReference>
<evidence type="ECO:0000256" key="1">
    <source>
        <dbReference type="ARBA" id="ARBA00023015"/>
    </source>
</evidence>
<dbReference type="SUPFAM" id="SSF47459">
    <property type="entry name" value="HLH, helix-loop-helix DNA-binding domain"/>
    <property type="match status" value="1"/>
</dbReference>
<evidence type="ECO:0000256" key="3">
    <source>
        <dbReference type="ARBA" id="ARBA00023163"/>
    </source>
</evidence>
<dbReference type="InterPro" id="IPR011598">
    <property type="entry name" value="bHLH_dom"/>
</dbReference>
<evidence type="ECO:0000256" key="6">
    <source>
        <dbReference type="SAM" id="MobiDB-lite"/>
    </source>
</evidence>
<dbReference type="InterPro" id="IPR057075">
    <property type="entry name" value="bHLH_IRO3"/>
</dbReference>
<gene>
    <name evidence="8" type="ORF">FRX31_020558</name>
</gene>
<dbReference type="CDD" id="cd11446">
    <property type="entry name" value="bHLH_AtILR3_like"/>
    <property type="match status" value="1"/>
</dbReference>
<organism evidence="8 9">
    <name type="scientific">Thalictrum thalictroides</name>
    <name type="common">Rue-anemone</name>
    <name type="synonym">Anemone thalictroides</name>
    <dbReference type="NCBI Taxonomy" id="46969"/>
    <lineage>
        <taxon>Eukaryota</taxon>
        <taxon>Viridiplantae</taxon>
        <taxon>Streptophyta</taxon>
        <taxon>Embryophyta</taxon>
        <taxon>Tracheophyta</taxon>
        <taxon>Spermatophyta</taxon>
        <taxon>Magnoliopsida</taxon>
        <taxon>Ranunculales</taxon>
        <taxon>Ranunculaceae</taxon>
        <taxon>Thalictroideae</taxon>
        <taxon>Thalictrum</taxon>
    </lineage>
</organism>
<name>A0A7J6VYB7_THATH</name>
<keyword evidence="1" id="KW-0805">Transcription regulation</keyword>
<dbReference type="OrthoDB" id="119121at2759"/>
<dbReference type="GO" id="GO:0046983">
    <property type="term" value="F:protein dimerization activity"/>
    <property type="evidence" value="ECO:0007669"/>
    <property type="project" value="InterPro"/>
</dbReference>
<keyword evidence="9" id="KW-1185">Reference proteome</keyword>
<evidence type="ECO:0000259" key="7">
    <source>
        <dbReference type="PROSITE" id="PS50888"/>
    </source>
</evidence>
<dbReference type="AlphaFoldDB" id="A0A7J6VYB7"/>
<dbReference type="PANTHER" id="PTHR37204:SF1">
    <property type="entry name" value="TRANSMEMBRANE PROTEIN"/>
    <property type="match status" value="1"/>
</dbReference>
<dbReference type="Pfam" id="PF23177">
    <property type="entry name" value="bHLH_IRO3"/>
    <property type="match status" value="1"/>
</dbReference>
<evidence type="ECO:0000313" key="8">
    <source>
        <dbReference type="EMBL" id="KAF5189851.1"/>
    </source>
</evidence>
<sequence>MVRFRKWWNNGKHSILIWLISAFLFLLGFQMALYSSSRHNQSVHYLSNSEERTNLYDKMAKDLDENGAVFLQGGETSQSLSLSDLFTLKDGVVTPVLKAANPPVRANVLYLNPNFSVPISQAVRDIFLPYFDGAIWFQNSSLYHFSMFHASHHIEAVPASESEVEAEANSVKAIAEALCPLNIVLERVVLTSTGVLLGCWQVTSGTDPSTVRAKLRNALPRAPEKQLYNPAMLHTSFARLLGHSKLSAEEQDKNSNQLHFFHELVRLLNDRIRGFQAVVSELWYVEEFDVLALALNGRMKTHRFHLDKVVGHGRSFSNKRKHVKVPKKIHKAEREKLKRDYLNELFLELDNALEPNRQNNGKASILGDATRLLQELLSQVESLKRENVALVSESHYVTVEKNELRDENAALEAQIEDLHSQIKEKSPSDLTWNTATTKSQNANLTSSLFQDPLKLPVADPTVQAPPVVGPVFVIPLHHDFQALPQPETAQVPLKTPSNVKRPHARYPTPSDSWPSHLLGEQPKRTEEI</sequence>
<comment type="caution">
    <text evidence="8">The sequence shown here is derived from an EMBL/GenBank/DDBJ whole genome shotgun (WGS) entry which is preliminary data.</text>
</comment>
<feature type="domain" description="BHLH" evidence="7">
    <location>
        <begin position="326"/>
        <end position="376"/>
    </location>
</feature>
<keyword evidence="3" id="KW-0804">Transcription</keyword>
<reference evidence="8 9" key="1">
    <citation type="submission" date="2020-06" db="EMBL/GenBank/DDBJ databases">
        <title>Transcriptomic and genomic resources for Thalictrum thalictroides and T. hernandezii: Facilitating candidate gene discovery in an emerging model plant lineage.</title>
        <authorList>
            <person name="Arias T."/>
            <person name="Riano-Pachon D.M."/>
            <person name="Di Stilio V.S."/>
        </authorList>
    </citation>
    <scope>NUCLEOTIDE SEQUENCE [LARGE SCALE GENOMIC DNA]</scope>
    <source>
        <strain evidence="9">cv. WT478/WT964</strain>
        <tissue evidence="8">Leaves</tissue>
    </source>
</reference>
<dbReference type="PANTHER" id="PTHR37204">
    <property type="entry name" value="TRANSMEMBRANE PROTEIN"/>
    <property type="match status" value="1"/>
</dbReference>